<dbReference type="SUPFAM" id="SSF53955">
    <property type="entry name" value="Lysozyme-like"/>
    <property type="match status" value="1"/>
</dbReference>
<dbReference type="EMBL" id="SMSE01000001">
    <property type="protein sequence ID" value="TDG16007.1"/>
    <property type="molecule type" value="Genomic_DNA"/>
</dbReference>
<dbReference type="AlphaFoldDB" id="A0A4R5LX52"/>
<proteinExistence type="predicted"/>
<dbReference type="OrthoDB" id="5945995at2"/>
<organism evidence="2 3">
    <name type="scientific">Seongchinamella unica</name>
    <dbReference type="NCBI Taxonomy" id="2547392"/>
    <lineage>
        <taxon>Bacteria</taxon>
        <taxon>Pseudomonadati</taxon>
        <taxon>Pseudomonadota</taxon>
        <taxon>Gammaproteobacteria</taxon>
        <taxon>Cellvibrionales</taxon>
        <taxon>Halieaceae</taxon>
        <taxon>Seongchinamella</taxon>
    </lineage>
</organism>
<evidence type="ECO:0000259" key="1">
    <source>
        <dbReference type="Pfam" id="PF01464"/>
    </source>
</evidence>
<comment type="caution">
    <text evidence="2">The sequence shown here is derived from an EMBL/GenBank/DDBJ whole genome shotgun (WGS) entry which is preliminary data.</text>
</comment>
<dbReference type="CDD" id="cd13400">
    <property type="entry name" value="LT_IagB-like"/>
    <property type="match status" value="1"/>
</dbReference>
<dbReference type="InterPro" id="IPR008258">
    <property type="entry name" value="Transglycosylase_SLT_dom_1"/>
</dbReference>
<sequence>MHRQSIVAWIIGLMCGSLVFEAQSIPAGYQRVAIEYDLPPALLYAVALTESGQSALSEGRFRPWPWALNINGEGHYFTSRQEALQVLQAALIHTNSSVDIGLMQINWRYHRAALGSAWQALDPYHNLRVAAAILRDCLSEHANWMQTAGCYHAPNDRTRAQAYASRVQQYLTQHADIEPEGRFEYP</sequence>
<name>A0A4R5LX52_9GAMM</name>
<evidence type="ECO:0000313" key="3">
    <source>
        <dbReference type="Proteomes" id="UP000295554"/>
    </source>
</evidence>
<reference evidence="2 3" key="1">
    <citation type="submission" date="2019-03" db="EMBL/GenBank/DDBJ databases">
        <title>Seongchinamella monodicae gen. nov., sp. nov., a novel member of the Gammaproteobacteria isolated from a tidal mudflat of beach.</title>
        <authorList>
            <person name="Yang H.G."/>
            <person name="Kang J.W."/>
            <person name="Lee S.D."/>
        </authorList>
    </citation>
    <scope>NUCLEOTIDE SEQUENCE [LARGE SCALE GENOMIC DNA]</scope>
    <source>
        <strain evidence="2 3">GH4-78</strain>
    </source>
</reference>
<accession>A0A4R5LX52</accession>
<evidence type="ECO:0000313" key="2">
    <source>
        <dbReference type="EMBL" id="TDG16007.1"/>
    </source>
</evidence>
<dbReference type="Pfam" id="PF01464">
    <property type="entry name" value="SLT"/>
    <property type="match status" value="1"/>
</dbReference>
<dbReference type="Gene3D" id="1.10.530.10">
    <property type="match status" value="1"/>
</dbReference>
<dbReference type="InterPro" id="IPR023346">
    <property type="entry name" value="Lysozyme-like_dom_sf"/>
</dbReference>
<protein>
    <submittedName>
        <fullName evidence="2">Lytic transglycosylase domain-containing protein</fullName>
    </submittedName>
</protein>
<feature type="domain" description="Transglycosylase SLT" evidence="1">
    <location>
        <begin position="35"/>
        <end position="159"/>
    </location>
</feature>
<keyword evidence="3" id="KW-1185">Reference proteome</keyword>
<dbReference type="Proteomes" id="UP000295554">
    <property type="component" value="Unassembled WGS sequence"/>
</dbReference>
<gene>
    <name evidence="2" type="ORF">E2F43_01675</name>
</gene>